<feature type="region of interest" description="Disordered" evidence="1">
    <location>
        <begin position="199"/>
        <end position="296"/>
    </location>
</feature>
<evidence type="ECO:0000313" key="2">
    <source>
        <dbReference type="EMBL" id="ODV76087.1"/>
    </source>
</evidence>
<feature type="compositionally biased region" description="Low complexity" evidence="1">
    <location>
        <begin position="218"/>
        <end position="231"/>
    </location>
</feature>
<keyword evidence="3" id="KW-1185">Reference proteome</keyword>
<protein>
    <submittedName>
        <fullName evidence="2">Uncharacterized protein</fullName>
    </submittedName>
</protein>
<proteinExistence type="predicted"/>
<dbReference type="Proteomes" id="UP000094389">
    <property type="component" value="Unassembled WGS sequence"/>
</dbReference>
<evidence type="ECO:0000256" key="1">
    <source>
        <dbReference type="SAM" id="MobiDB-lite"/>
    </source>
</evidence>
<feature type="compositionally biased region" description="Polar residues" evidence="1">
    <location>
        <begin position="127"/>
        <end position="140"/>
    </location>
</feature>
<name>A0A1E4S996_CYBJN</name>
<dbReference type="EMBL" id="KV453925">
    <property type="protein sequence ID" value="ODV76087.1"/>
    <property type="molecule type" value="Genomic_DNA"/>
</dbReference>
<accession>A0A1E4S996</accession>
<gene>
    <name evidence="2" type="ORF">CYBJADRAFT_6671</name>
</gene>
<reference evidence="2 3" key="1">
    <citation type="journal article" date="2016" name="Proc. Natl. Acad. Sci. U.S.A.">
        <title>Comparative genomics of biotechnologically important yeasts.</title>
        <authorList>
            <person name="Riley R."/>
            <person name="Haridas S."/>
            <person name="Wolfe K.H."/>
            <person name="Lopes M.R."/>
            <person name="Hittinger C.T."/>
            <person name="Goeker M."/>
            <person name="Salamov A.A."/>
            <person name="Wisecaver J.H."/>
            <person name="Long T.M."/>
            <person name="Calvey C.H."/>
            <person name="Aerts A.L."/>
            <person name="Barry K.W."/>
            <person name="Choi C."/>
            <person name="Clum A."/>
            <person name="Coughlan A.Y."/>
            <person name="Deshpande S."/>
            <person name="Douglass A.P."/>
            <person name="Hanson S.J."/>
            <person name="Klenk H.-P."/>
            <person name="LaButti K.M."/>
            <person name="Lapidus A."/>
            <person name="Lindquist E.A."/>
            <person name="Lipzen A.M."/>
            <person name="Meier-Kolthoff J.P."/>
            <person name="Ohm R.A."/>
            <person name="Otillar R.P."/>
            <person name="Pangilinan J.L."/>
            <person name="Peng Y."/>
            <person name="Rokas A."/>
            <person name="Rosa C.A."/>
            <person name="Scheuner C."/>
            <person name="Sibirny A.A."/>
            <person name="Slot J.C."/>
            <person name="Stielow J.B."/>
            <person name="Sun H."/>
            <person name="Kurtzman C.P."/>
            <person name="Blackwell M."/>
            <person name="Grigoriev I.V."/>
            <person name="Jeffries T.W."/>
        </authorList>
    </citation>
    <scope>NUCLEOTIDE SEQUENCE [LARGE SCALE GENOMIC DNA]</scope>
    <source>
        <strain evidence="3">ATCC 18201 / CBS 1600 / BCRC 20928 / JCM 3617 / NBRC 0987 / NRRL Y-1542</strain>
    </source>
</reference>
<organism evidence="2 3">
    <name type="scientific">Cyberlindnera jadinii (strain ATCC 18201 / CBS 1600 / BCRC 20928 / JCM 3617 / NBRC 0987 / NRRL Y-1542)</name>
    <name type="common">Torula yeast</name>
    <name type="synonym">Candida utilis</name>
    <dbReference type="NCBI Taxonomy" id="983966"/>
    <lineage>
        <taxon>Eukaryota</taxon>
        <taxon>Fungi</taxon>
        <taxon>Dikarya</taxon>
        <taxon>Ascomycota</taxon>
        <taxon>Saccharomycotina</taxon>
        <taxon>Saccharomycetes</taxon>
        <taxon>Phaffomycetales</taxon>
        <taxon>Phaffomycetaceae</taxon>
        <taxon>Cyberlindnera</taxon>
    </lineage>
</organism>
<dbReference type="RefSeq" id="XP_020073126.1">
    <property type="nucleotide sequence ID" value="XM_020217847.1"/>
</dbReference>
<evidence type="ECO:0000313" key="3">
    <source>
        <dbReference type="Proteomes" id="UP000094389"/>
    </source>
</evidence>
<dbReference type="AlphaFoldDB" id="A0A1E4S996"/>
<dbReference type="OrthoDB" id="3981266at2759"/>
<sequence>MYSVFVHRTSIGDVLHTMRYSQKFKGDRITEHDLEPISMDNIVVEIPTPSPYIQSLDDLPIRVKTRYSRGKRDARRRVVSTPVFDVVTGPPYGLEQPPALQDSFPVYPSSRSGASLTYHKRPPLTGKNIQSSGNQFTTTSGKRHVSMPVTPVSHTKRSSSPLKQEIGDGLSKDVLASQSSSNISDLSCSQIIQFYKDNSPFQPLEPEQSPEEYYTALEDSTSPSETSSDDFSIVEENFDSSLDPWRECPKPLQTSSILAVPEEQPETKPYYRTPPTRPLNGFSPVHHKRPSSMWIS</sequence>
<dbReference type="GeneID" id="30992243"/>
<feature type="region of interest" description="Disordered" evidence="1">
    <location>
        <begin position="111"/>
        <end position="166"/>
    </location>
</feature>